<dbReference type="Proteomes" id="UP000799778">
    <property type="component" value="Unassembled WGS sequence"/>
</dbReference>
<evidence type="ECO:0000256" key="4">
    <source>
        <dbReference type="ARBA" id="ARBA00022884"/>
    </source>
</evidence>
<feature type="compositionally biased region" description="Basic and acidic residues" evidence="9">
    <location>
        <begin position="58"/>
        <end position="121"/>
    </location>
</feature>
<comment type="similarity">
    <text evidence="8">Belongs to the splicing factor SR family.</text>
</comment>
<organism evidence="11 12">
    <name type="scientific">Aaosphaeria arxii CBS 175.79</name>
    <dbReference type="NCBI Taxonomy" id="1450172"/>
    <lineage>
        <taxon>Eukaryota</taxon>
        <taxon>Fungi</taxon>
        <taxon>Dikarya</taxon>
        <taxon>Ascomycota</taxon>
        <taxon>Pezizomycotina</taxon>
        <taxon>Dothideomycetes</taxon>
        <taxon>Pleosporomycetidae</taxon>
        <taxon>Pleosporales</taxon>
        <taxon>Pleosporales incertae sedis</taxon>
        <taxon>Aaosphaeria</taxon>
    </lineage>
</organism>
<dbReference type="OrthoDB" id="10266058at2759"/>
<keyword evidence="4 7" id="KW-0694">RNA-binding</keyword>
<keyword evidence="12" id="KW-1185">Reference proteome</keyword>
<keyword evidence="5 8" id="KW-0508">mRNA splicing</keyword>
<comment type="function">
    <text evidence="8">Necessary for the splicing of pre-mRNA.</text>
</comment>
<feature type="compositionally biased region" description="Basic and acidic residues" evidence="9">
    <location>
        <begin position="1"/>
        <end position="11"/>
    </location>
</feature>
<dbReference type="GO" id="GO:0006397">
    <property type="term" value="P:mRNA processing"/>
    <property type="evidence" value="ECO:0007669"/>
    <property type="project" value="UniProtKB-KW"/>
</dbReference>
<dbReference type="FunFam" id="3.30.70.330:FF:000097">
    <property type="entry name" value="U2 snRNP auxiliary factor large subunit"/>
    <property type="match status" value="1"/>
</dbReference>
<evidence type="ECO:0000259" key="10">
    <source>
        <dbReference type="PROSITE" id="PS50102"/>
    </source>
</evidence>
<evidence type="ECO:0000313" key="12">
    <source>
        <dbReference type="Proteomes" id="UP000799778"/>
    </source>
</evidence>
<feature type="domain" description="RRM" evidence="10">
    <location>
        <begin position="223"/>
        <end position="311"/>
    </location>
</feature>
<accession>A0A6A5Y517</accession>
<keyword evidence="2 8" id="KW-0507">mRNA processing</keyword>
<dbReference type="RefSeq" id="XP_033388219.1">
    <property type="nucleotide sequence ID" value="XM_033530872.1"/>
</dbReference>
<evidence type="ECO:0000256" key="2">
    <source>
        <dbReference type="ARBA" id="ARBA00022664"/>
    </source>
</evidence>
<dbReference type="SMART" id="SM00361">
    <property type="entry name" value="RRM_1"/>
    <property type="match status" value="1"/>
</dbReference>
<dbReference type="InterPro" id="IPR006529">
    <property type="entry name" value="U2AF_lg"/>
</dbReference>
<dbReference type="CDD" id="cd12232">
    <property type="entry name" value="RRM3_U2AF65"/>
    <property type="match status" value="1"/>
</dbReference>
<keyword evidence="3" id="KW-0677">Repeat</keyword>
<dbReference type="Gene3D" id="3.30.70.330">
    <property type="match status" value="3"/>
</dbReference>
<dbReference type="GO" id="GO:0005634">
    <property type="term" value="C:nucleus"/>
    <property type="evidence" value="ECO:0007669"/>
    <property type="project" value="UniProtKB-SubCell"/>
</dbReference>
<dbReference type="PANTHER" id="PTHR23139">
    <property type="entry name" value="RNA-BINDING PROTEIN"/>
    <property type="match status" value="1"/>
</dbReference>
<dbReference type="NCBIfam" id="TIGR01642">
    <property type="entry name" value="U2AF_lg"/>
    <property type="match status" value="1"/>
</dbReference>
<comment type="subcellular location">
    <subcellularLocation>
        <location evidence="1 8">Nucleus</location>
    </subcellularLocation>
</comment>
<evidence type="ECO:0000256" key="8">
    <source>
        <dbReference type="RuleBase" id="RU364135"/>
    </source>
</evidence>
<evidence type="ECO:0000256" key="5">
    <source>
        <dbReference type="ARBA" id="ARBA00023187"/>
    </source>
</evidence>
<dbReference type="EMBL" id="ML978067">
    <property type="protein sequence ID" value="KAF2019880.1"/>
    <property type="molecule type" value="Genomic_DNA"/>
</dbReference>
<proteinExistence type="inferred from homology"/>
<dbReference type="Pfam" id="PF00076">
    <property type="entry name" value="RRM_1"/>
    <property type="match status" value="3"/>
</dbReference>
<feature type="domain" description="RRM" evidence="10">
    <location>
        <begin position="337"/>
        <end position="415"/>
    </location>
</feature>
<dbReference type="InterPro" id="IPR003954">
    <property type="entry name" value="RRM_euk-type"/>
</dbReference>
<reference evidence="11" key="1">
    <citation type="journal article" date="2020" name="Stud. Mycol.">
        <title>101 Dothideomycetes genomes: a test case for predicting lifestyles and emergence of pathogens.</title>
        <authorList>
            <person name="Haridas S."/>
            <person name="Albert R."/>
            <person name="Binder M."/>
            <person name="Bloem J."/>
            <person name="Labutti K."/>
            <person name="Salamov A."/>
            <person name="Andreopoulos B."/>
            <person name="Baker S."/>
            <person name="Barry K."/>
            <person name="Bills G."/>
            <person name="Bluhm B."/>
            <person name="Cannon C."/>
            <person name="Castanera R."/>
            <person name="Culley D."/>
            <person name="Daum C."/>
            <person name="Ezra D."/>
            <person name="Gonzalez J."/>
            <person name="Henrissat B."/>
            <person name="Kuo A."/>
            <person name="Liang C."/>
            <person name="Lipzen A."/>
            <person name="Lutzoni F."/>
            <person name="Magnuson J."/>
            <person name="Mondo S."/>
            <person name="Nolan M."/>
            <person name="Ohm R."/>
            <person name="Pangilinan J."/>
            <person name="Park H.-J."/>
            <person name="Ramirez L."/>
            <person name="Alfaro M."/>
            <person name="Sun H."/>
            <person name="Tritt A."/>
            <person name="Yoshinaga Y."/>
            <person name="Zwiers L.-H."/>
            <person name="Turgeon B."/>
            <person name="Goodwin S."/>
            <person name="Spatafora J."/>
            <person name="Crous P."/>
            <person name="Grigoriev I."/>
        </authorList>
    </citation>
    <scope>NUCLEOTIDE SEQUENCE</scope>
    <source>
        <strain evidence="11">CBS 175.79</strain>
    </source>
</reference>
<feature type="compositionally biased region" description="Basic residues" evidence="9">
    <location>
        <begin position="32"/>
        <end position="44"/>
    </location>
</feature>
<dbReference type="GO" id="GO:0003723">
    <property type="term" value="F:RNA binding"/>
    <property type="evidence" value="ECO:0007669"/>
    <property type="project" value="UniProtKB-UniRule"/>
</dbReference>
<evidence type="ECO:0000256" key="9">
    <source>
        <dbReference type="SAM" id="MobiDB-lite"/>
    </source>
</evidence>
<sequence length="544" mass="59970">MNGDAYPRDSGRSGGSRGYSSRDDRRDDRDGRRRRRSRSPHRGSRRDYEVDTYSSSRNYREREREDTYARRERRDDRDWGDSYSRRDNPRRDEDRGYGRRDRDNHDDRSGRGRRDRGDRDGGFGGRDRKKSASPPAKKREPTPDLTDVTSIQKRQRRMTQWDIKPSGYDNITAEQAKLSGMFPLPGAPRAAPMDPTRLAAFISPSAGSATAAALQPSNAKQAKRLFVYNLPSNATSDALSSFFNLQLNGLNVVSGPDPCVSAQLSSDKEYGLLEFKTPEDATMALALDGISMEDDAGGPDRSGLSIRRPKDYIVPTSSEESDYVEGQISSIVLDSPNKLSIGNIPTYVDDAQIRELLEAFGPLKSFIMVKDTSSDQSRGVAFCEYVQTDTMGQVIEGLNTIALGDTNLKVQRASVGVTQAAGLDGGVGAISMLAGSSASEGQDVSRVVMLLNMVTHDELLDSETYEEIKEDVEEECGKYGQILEVKIPRPTGARANPGVGKIFIKYADSDSAQKAIKALAGRQFASRTVVATQFSEESFSVDAW</sequence>
<protein>
    <recommendedName>
        <fullName evidence="8">Splicing factor U2AF subunit</fullName>
    </recommendedName>
    <alternativeName>
        <fullName evidence="8">U2 snRNP auxiliary factor large subunit</fullName>
    </alternativeName>
</protein>
<name>A0A6A5Y517_9PLEO</name>
<dbReference type="GeneID" id="54288269"/>
<dbReference type="InterPro" id="IPR012677">
    <property type="entry name" value="Nucleotide-bd_a/b_plait_sf"/>
</dbReference>
<dbReference type="PROSITE" id="PS50102">
    <property type="entry name" value="RRM"/>
    <property type="match status" value="3"/>
</dbReference>
<evidence type="ECO:0000313" key="11">
    <source>
        <dbReference type="EMBL" id="KAF2019880.1"/>
    </source>
</evidence>
<feature type="domain" description="RRM" evidence="10">
    <location>
        <begin position="446"/>
        <end position="536"/>
    </location>
</feature>
<dbReference type="SUPFAM" id="SSF54928">
    <property type="entry name" value="RNA-binding domain, RBD"/>
    <property type="match status" value="2"/>
</dbReference>
<evidence type="ECO:0000256" key="7">
    <source>
        <dbReference type="PROSITE-ProRule" id="PRU00176"/>
    </source>
</evidence>
<feature type="compositionally biased region" description="Basic and acidic residues" evidence="9">
    <location>
        <begin position="20"/>
        <end position="31"/>
    </location>
</feature>
<evidence type="ECO:0000256" key="3">
    <source>
        <dbReference type="ARBA" id="ARBA00022737"/>
    </source>
</evidence>
<dbReference type="InterPro" id="IPR035979">
    <property type="entry name" value="RBD_domain_sf"/>
</dbReference>
<gene>
    <name evidence="11" type="ORF">BU24DRAFT_448271</name>
</gene>
<feature type="region of interest" description="Disordered" evidence="9">
    <location>
        <begin position="1"/>
        <end position="163"/>
    </location>
</feature>
<evidence type="ECO:0000256" key="6">
    <source>
        <dbReference type="ARBA" id="ARBA00023242"/>
    </source>
</evidence>
<dbReference type="SMART" id="SM00360">
    <property type="entry name" value="RRM"/>
    <property type="match status" value="3"/>
</dbReference>
<dbReference type="AlphaFoldDB" id="A0A6A5Y517"/>
<dbReference type="GO" id="GO:0008380">
    <property type="term" value="P:RNA splicing"/>
    <property type="evidence" value="ECO:0007669"/>
    <property type="project" value="UniProtKB-KW"/>
</dbReference>
<keyword evidence="6 8" id="KW-0539">Nucleus</keyword>
<evidence type="ECO:0000256" key="1">
    <source>
        <dbReference type="ARBA" id="ARBA00004123"/>
    </source>
</evidence>
<dbReference type="InterPro" id="IPR000504">
    <property type="entry name" value="RRM_dom"/>
</dbReference>